<reference evidence="1" key="1">
    <citation type="submission" date="2017-07" db="EMBL/GenBank/DDBJ databases">
        <authorList>
            <person name="Mikheyev A."/>
            <person name="Grau M."/>
        </authorList>
    </citation>
    <scope>NUCLEOTIDE SEQUENCE</scope>
    <source>
        <tissue evidence="1">Venom_gland</tissue>
    </source>
</reference>
<organism evidence="1">
    <name type="scientific">Micrurus corallinus</name>
    <name type="common">Brazilian coral snake</name>
    <dbReference type="NCBI Taxonomy" id="54390"/>
    <lineage>
        <taxon>Eukaryota</taxon>
        <taxon>Metazoa</taxon>
        <taxon>Chordata</taxon>
        <taxon>Craniata</taxon>
        <taxon>Vertebrata</taxon>
        <taxon>Euteleostomi</taxon>
        <taxon>Lepidosauria</taxon>
        <taxon>Squamata</taxon>
        <taxon>Bifurcata</taxon>
        <taxon>Unidentata</taxon>
        <taxon>Episquamata</taxon>
        <taxon>Toxicofera</taxon>
        <taxon>Serpentes</taxon>
        <taxon>Colubroidea</taxon>
        <taxon>Elapidae</taxon>
        <taxon>Elapinae</taxon>
        <taxon>Micrurus</taxon>
    </lineage>
</organism>
<dbReference type="AlphaFoldDB" id="A0A2D4FWN2"/>
<proteinExistence type="predicted"/>
<protein>
    <submittedName>
        <fullName evidence="1">Uncharacterized protein</fullName>
    </submittedName>
</protein>
<sequence length="139" mass="15949">MCSTFNGKILPYLWDTEKDMGILMLLLEKASLNMGSLMPAPELERDIFPDLKFHTNASPELMDVKNTTFESGELSYGVCARILQFLQASHSYTSTSLWKQREQSTEPFDFTSERKQSQLEKNSKYFTPRKDACSMNISN</sequence>
<accession>A0A2D4FWN2</accession>
<evidence type="ECO:0000313" key="1">
    <source>
        <dbReference type="EMBL" id="LAA51905.1"/>
    </source>
</evidence>
<name>A0A2D4FWN2_MICCO</name>
<dbReference type="EMBL" id="IACJ01093522">
    <property type="protein sequence ID" value="LAA51905.1"/>
    <property type="molecule type" value="Transcribed_RNA"/>
</dbReference>
<reference evidence="1" key="2">
    <citation type="submission" date="2017-11" db="EMBL/GenBank/DDBJ databases">
        <title>Coralsnake Venomics: Analyses of Venom Gland Transcriptomes and Proteomes of Six Brazilian Taxa.</title>
        <authorList>
            <person name="Aird S.D."/>
            <person name="Jorge da Silva N."/>
            <person name="Qiu L."/>
            <person name="Villar-Briones A."/>
            <person name="Aparecida-Saddi V."/>
            <person name="Campos-Telles M.P."/>
            <person name="Grau M."/>
            <person name="Mikheyev A.S."/>
        </authorList>
    </citation>
    <scope>NUCLEOTIDE SEQUENCE</scope>
    <source>
        <tissue evidence="1">Venom_gland</tissue>
    </source>
</reference>